<dbReference type="InterPro" id="IPR050529">
    <property type="entry name" value="CYP450_sterol_14alpha_dmase"/>
</dbReference>
<comment type="cofactor">
    <cofactor evidence="1">
        <name>heme</name>
        <dbReference type="ChEBI" id="CHEBI:30413"/>
    </cofactor>
</comment>
<keyword evidence="7" id="KW-1133">Transmembrane helix</keyword>
<keyword evidence="6" id="KW-0503">Monooxygenase</keyword>
<dbReference type="InterPro" id="IPR001128">
    <property type="entry name" value="Cyt_P450"/>
</dbReference>
<dbReference type="PRINTS" id="PR00465">
    <property type="entry name" value="EP450IV"/>
</dbReference>
<dbReference type="PANTHER" id="PTHR24304">
    <property type="entry name" value="CYTOCHROME P450 FAMILY 7"/>
    <property type="match status" value="1"/>
</dbReference>
<sequence length="549" mass="62247">MDALLTTISKVPTPILYALSPFAAIALVLISTRLITTINYHLALRQFKDSPHGGQKIVSPPQIPYTIPWLGNSLDFLRPSPGAFWSELFAWHPRNTGVCTLLMGGRKSHIVFSPTTVQAIFKARTPSRDIFDFDLYIQVFKMTPDQAQKTYVSKHSEEVMNSKYMINFERVNELTEHFTKSLDDVLGKDAKAVAEMGEIGLYEWLRDRMFTASCHALLGEKLLEMYPTYCEDFYGFDGEFLKFFFRFPEFLIKDAYQRRDRIFDNLERWSEEMHRLSGGSPVDPEGPAWEPLFGSRLNRARHIDYKARGLNSRTAAALDLGITFAISSNAIPATGWMLFHLLNPKNPDLLQRALKEIKLSTKEDGSLDIAALVAMPFLQSLWTETLRLYADVLVTRNLPEDITLPLDESGKHHVLFKTGDNVFAPSFLGHRDDNVWSTEHAPYDVFHAERFLVKDPKTGQESFSMSRTTGKFFPFGGGKTICPGRIFAKQEAMGALAMVLLRFDFDVKGYVDLDKKPTKEFPGMPKAFPGSGALSPGGDMKVKIRRRQW</sequence>
<keyword evidence="5 6" id="KW-0408">Iron</keyword>
<evidence type="ECO:0000256" key="3">
    <source>
        <dbReference type="ARBA" id="ARBA00022617"/>
    </source>
</evidence>
<keyword evidence="3 6" id="KW-0349">Heme</keyword>
<evidence type="ECO:0000313" key="9">
    <source>
        <dbReference type="Proteomes" id="UP001305779"/>
    </source>
</evidence>
<proteinExistence type="inferred from homology"/>
<comment type="caution">
    <text evidence="8">The sequence shown here is derived from an EMBL/GenBank/DDBJ whole genome shotgun (WGS) entry which is preliminary data.</text>
</comment>
<evidence type="ECO:0000313" key="8">
    <source>
        <dbReference type="EMBL" id="KAK4501995.1"/>
    </source>
</evidence>
<dbReference type="EMBL" id="JAXOVC010000005">
    <property type="protein sequence ID" value="KAK4501995.1"/>
    <property type="molecule type" value="Genomic_DNA"/>
</dbReference>
<dbReference type="SUPFAM" id="SSF48264">
    <property type="entry name" value="Cytochrome P450"/>
    <property type="match status" value="1"/>
</dbReference>
<dbReference type="Proteomes" id="UP001305779">
    <property type="component" value="Unassembled WGS sequence"/>
</dbReference>
<name>A0ABR0EKF2_ZASCE</name>
<gene>
    <name evidence="8" type="ORF">PRZ48_007806</name>
</gene>
<dbReference type="InterPro" id="IPR017972">
    <property type="entry name" value="Cyt_P450_CS"/>
</dbReference>
<reference evidence="8 9" key="1">
    <citation type="journal article" date="2023" name="G3 (Bethesda)">
        <title>A chromosome-level genome assembly of Zasmidium syzygii isolated from banana leaves.</title>
        <authorList>
            <person name="van Westerhoven A.C."/>
            <person name="Mehrabi R."/>
            <person name="Talebi R."/>
            <person name="Steentjes M.B.F."/>
            <person name="Corcolon B."/>
            <person name="Chong P.A."/>
            <person name="Kema G.H.J."/>
            <person name="Seidl M.F."/>
        </authorList>
    </citation>
    <scope>NUCLEOTIDE SEQUENCE [LARGE SCALE GENOMIC DNA]</scope>
    <source>
        <strain evidence="8 9">P124</strain>
    </source>
</reference>
<keyword evidence="9" id="KW-1185">Reference proteome</keyword>
<feature type="transmembrane region" description="Helical" evidence="7">
    <location>
        <begin position="15"/>
        <end position="35"/>
    </location>
</feature>
<evidence type="ECO:0000256" key="7">
    <source>
        <dbReference type="SAM" id="Phobius"/>
    </source>
</evidence>
<organism evidence="8 9">
    <name type="scientific">Zasmidium cellare</name>
    <name type="common">Wine cellar mold</name>
    <name type="synonym">Racodium cellare</name>
    <dbReference type="NCBI Taxonomy" id="395010"/>
    <lineage>
        <taxon>Eukaryota</taxon>
        <taxon>Fungi</taxon>
        <taxon>Dikarya</taxon>
        <taxon>Ascomycota</taxon>
        <taxon>Pezizomycotina</taxon>
        <taxon>Dothideomycetes</taxon>
        <taxon>Dothideomycetidae</taxon>
        <taxon>Mycosphaerellales</taxon>
        <taxon>Mycosphaerellaceae</taxon>
        <taxon>Zasmidium</taxon>
    </lineage>
</organism>
<dbReference type="Gene3D" id="1.10.630.10">
    <property type="entry name" value="Cytochrome P450"/>
    <property type="match status" value="1"/>
</dbReference>
<keyword evidence="6" id="KW-0560">Oxidoreductase</keyword>
<evidence type="ECO:0000256" key="2">
    <source>
        <dbReference type="ARBA" id="ARBA00010617"/>
    </source>
</evidence>
<comment type="similarity">
    <text evidence="2 6">Belongs to the cytochrome P450 family.</text>
</comment>
<evidence type="ECO:0000256" key="6">
    <source>
        <dbReference type="RuleBase" id="RU000461"/>
    </source>
</evidence>
<keyword evidence="7" id="KW-0472">Membrane</keyword>
<evidence type="ECO:0008006" key="10">
    <source>
        <dbReference type="Google" id="ProtNLM"/>
    </source>
</evidence>
<evidence type="ECO:0000256" key="5">
    <source>
        <dbReference type="ARBA" id="ARBA00023004"/>
    </source>
</evidence>
<evidence type="ECO:0000256" key="1">
    <source>
        <dbReference type="ARBA" id="ARBA00001971"/>
    </source>
</evidence>
<dbReference type="CDD" id="cd11040">
    <property type="entry name" value="CYP7_CYP8-like"/>
    <property type="match status" value="1"/>
</dbReference>
<dbReference type="InterPro" id="IPR002403">
    <property type="entry name" value="Cyt_P450_E_grp-IV"/>
</dbReference>
<dbReference type="InterPro" id="IPR036396">
    <property type="entry name" value="Cyt_P450_sf"/>
</dbReference>
<accession>A0ABR0EKF2</accession>
<dbReference type="PANTHER" id="PTHR24304:SF2">
    <property type="entry name" value="24-HYDROXYCHOLESTEROL 7-ALPHA-HYDROXYLASE"/>
    <property type="match status" value="1"/>
</dbReference>
<evidence type="ECO:0000256" key="4">
    <source>
        <dbReference type="ARBA" id="ARBA00022723"/>
    </source>
</evidence>
<keyword evidence="7" id="KW-0812">Transmembrane</keyword>
<dbReference type="PROSITE" id="PS00086">
    <property type="entry name" value="CYTOCHROME_P450"/>
    <property type="match status" value="1"/>
</dbReference>
<protein>
    <recommendedName>
        <fullName evidence="10">Cytochrome P450</fullName>
    </recommendedName>
</protein>
<dbReference type="Pfam" id="PF00067">
    <property type="entry name" value="p450"/>
    <property type="match status" value="1"/>
</dbReference>
<keyword evidence="4 6" id="KW-0479">Metal-binding</keyword>